<dbReference type="EMBL" id="JAQLKE010000063">
    <property type="protein sequence ID" value="MDB7085919.1"/>
    <property type="molecule type" value="Genomic_DNA"/>
</dbReference>
<dbReference type="InterPro" id="IPR032689">
    <property type="entry name" value="TraG-D_C"/>
</dbReference>
<evidence type="ECO:0000256" key="6">
    <source>
        <dbReference type="SAM" id="Phobius"/>
    </source>
</evidence>
<organism evidence="8 9">
    <name type="scientific">Thomasclavelia ramosa</name>
    <dbReference type="NCBI Taxonomy" id="1547"/>
    <lineage>
        <taxon>Bacteria</taxon>
        <taxon>Bacillati</taxon>
        <taxon>Bacillota</taxon>
        <taxon>Erysipelotrichia</taxon>
        <taxon>Erysipelotrichales</taxon>
        <taxon>Coprobacillaceae</taxon>
        <taxon>Thomasclavelia</taxon>
    </lineage>
</organism>
<proteinExistence type="predicted"/>
<feature type="transmembrane region" description="Helical" evidence="6">
    <location>
        <begin position="89"/>
        <end position="116"/>
    </location>
</feature>
<name>A0AB35IN43_9FIRM</name>
<keyword evidence="5 6" id="KW-0472">Membrane</keyword>
<dbReference type="PANTHER" id="PTHR37937:SF1">
    <property type="entry name" value="CONJUGATIVE TRANSFER: DNA TRANSPORT"/>
    <property type="match status" value="1"/>
</dbReference>
<feature type="transmembrane region" description="Helical" evidence="6">
    <location>
        <begin position="50"/>
        <end position="69"/>
    </location>
</feature>
<evidence type="ECO:0000256" key="4">
    <source>
        <dbReference type="ARBA" id="ARBA00022989"/>
    </source>
</evidence>
<dbReference type="PANTHER" id="PTHR37937">
    <property type="entry name" value="CONJUGATIVE TRANSFER: DNA TRANSPORT"/>
    <property type="match status" value="1"/>
</dbReference>
<sequence length="545" mass="62641">MVYISYDYLSNVLILLIIKSIMPILVTVFVSCLLYNLLNSKIDPYVKSVAKVYWFTYLLCTVFLILSYLTGQKFETFVYEINELASKKIIYDISLLNTSLFYYAVWSFILATLLLYKETTRINRNSEIIKLHRIKKEKLDNFDNVPLNYDKNIFISGKNGSGKTVAISNFTARHIEDNEFCIIMDGKGDNGEYSLYDIVTKLCIKKNRKLYIINQTIPEETHSYNPFKNCNATQIKDMLINMSEWSEEHYKALASEYFQAVADFMIKANINISFNSLIETANDFMNTLEMYKLSIDVSDYSYYINVHKRCFEAAEGSLSRFSTLAHGEGRRIFDSNRRDFNLKQAYRENAVVLVLLNKLEYTDFARGVGKLVLNDIKNVLGDITKIKGKHEKFLCVFDELSVYFCDMIVDVVNKSRSLGGTNILSTQTVADMDVVNENIRRSVIGNMHGFYLLKQADDKSAETLANAIGTKKKAEITSKLDSFGKTGDGTSKIVDEFKVHPNDLKELPLGIGYWIDTMSDGFKPYRIKMPYIDVKNIESYIFRDI</sequence>
<protein>
    <submittedName>
        <fullName evidence="8">Type IV secretion system DNA-binding domain-containing protein</fullName>
    </submittedName>
</protein>
<dbReference type="InterPro" id="IPR051539">
    <property type="entry name" value="T4SS-coupling_protein"/>
</dbReference>
<dbReference type="RefSeq" id="WP_195992852.1">
    <property type="nucleotide sequence ID" value="NZ_JADPBJ010000052.1"/>
</dbReference>
<keyword evidence="4 6" id="KW-1133">Transmembrane helix</keyword>
<dbReference type="AlphaFoldDB" id="A0AB35IN43"/>
<evidence type="ECO:0000256" key="3">
    <source>
        <dbReference type="ARBA" id="ARBA00022692"/>
    </source>
</evidence>
<keyword evidence="8" id="KW-0238">DNA-binding</keyword>
<evidence type="ECO:0000313" key="8">
    <source>
        <dbReference type="EMBL" id="MDB7085919.1"/>
    </source>
</evidence>
<keyword evidence="3 6" id="KW-0812">Transmembrane</keyword>
<dbReference type="Pfam" id="PF12696">
    <property type="entry name" value="TraG-D_C"/>
    <property type="match status" value="1"/>
</dbReference>
<evidence type="ECO:0000256" key="2">
    <source>
        <dbReference type="ARBA" id="ARBA00022475"/>
    </source>
</evidence>
<feature type="domain" description="TraD/TraG TraM recognition site" evidence="7">
    <location>
        <begin position="394"/>
        <end position="492"/>
    </location>
</feature>
<dbReference type="Proteomes" id="UP001211987">
    <property type="component" value="Unassembled WGS sequence"/>
</dbReference>
<reference evidence="8" key="1">
    <citation type="submission" date="2023-01" db="EMBL/GenBank/DDBJ databases">
        <title>Human gut microbiome strain richness.</title>
        <authorList>
            <person name="Chen-Liaw A."/>
        </authorList>
    </citation>
    <scope>NUCLEOTIDE SEQUENCE</scope>
    <source>
        <strain evidence="8">1001217st2_G6_1001217B_191108</strain>
    </source>
</reference>
<evidence type="ECO:0000256" key="1">
    <source>
        <dbReference type="ARBA" id="ARBA00004651"/>
    </source>
</evidence>
<evidence type="ECO:0000259" key="7">
    <source>
        <dbReference type="Pfam" id="PF12696"/>
    </source>
</evidence>
<comment type="caution">
    <text evidence="8">The sequence shown here is derived from an EMBL/GenBank/DDBJ whole genome shotgun (WGS) entry which is preliminary data.</text>
</comment>
<dbReference type="GO" id="GO:0003677">
    <property type="term" value="F:DNA binding"/>
    <property type="evidence" value="ECO:0007669"/>
    <property type="project" value="UniProtKB-KW"/>
</dbReference>
<gene>
    <name evidence="8" type="ORF">PM738_19255</name>
</gene>
<evidence type="ECO:0000313" key="9">
    <source>
        <dbReference type="Proteomes" id="UP001211987"/>
    </source>
</evidence>
<dbReference type="Gene3D" id="3.40.50.300">
    <property type="entry name" value="P-loop containing nucleotide triphosphate hydrolases"/>
    <property type="match status" value="2"/>
</dbReference>
<dbReference type="InterPro" id="IPR027417">
    <property type="entry name" value="P-loop_NTPase"/>
</dbReference>
<feature type="transmembrane region" description="Helical" evidence="6">
    <location>
        <begin position="12"/>
        <end position="38"/>
    </location>
</feature>
<dbReference type="GO" id="GO:0005886">
    <property type="term" value="C:plasma membrane"/>
    <property type="evidence" value="ECO:0007669"/>
    <property type="project" value="UniProtKB-SubCell"/>
</dbReference>
<evidence type="ECO:0000256" key="5">
    <source>
        <dbReference type="ARBA" id="ARBA00023136"/>
    </source>
</evidence>
<keyword evidence="2" id="KW-1003">Cell membrane</keyword>
<accession>A0AB35IN43</accession>
<comment type="subcellular location">
    <subcellularLocation>
        <location evidence="1">Cell membrane</location>
        <topology evidence="1">Multi-pass membrane protein</topology>
    </subcellularLocation>
</comment>
<dbReference type="SUPFAM" id="SSF52540">
    <property type="entry name" value="P-loop containing nucleoside triphosphate hydrolases"/>
    <property type="match status" value="1"/>
</dbReference>